<comment type="caution">
    <text evidence="12">The sequence shown here is derived from an EMBL/GenBank/DDBJ whole genome shotgun (WGS) entry which is preliminary data.</text>
</comment>
<protein>
    <recommendedName>
        <fullName evidence="8">chymotrypsin</fullName>
        <ecNumber evidence="8">3.4.21.1</ecNumber>
    </recommendedName>
</protein>
<keyword evidence="4 9" id="KW-0645">Protease</keyword>
<dbReference type="InterPro" id="IPR001254">
    <property type="entry name" value="Trypsin_dom"/>
</dbReference>
<dbReference type="InterPro" id="IPR018114">
    <property type="entry name" value="TRYPSIN_HIS"/>
</dbReference>
<dbReference type="InterPro" id="IPR033116">
    <property type="entry name" value="TRYPSIN_SER"/>
</dbReference>
<evidence type="ECO:0000256" key="10">
    <source>
        <dbReference type="SAM" id="SignalP"/>
    </source>
</evidence>
<sequence length="251" mass="27543">MLLILCVLGIAIQGGLSEESIEYFPKIVGGNPASLGQYPYQASLRFRGRHFCGGSVIDKRWILTASHCLSGFNDTAINVVLGTNTLDAGGDEYPSIKKWIHPFYNSAFVRNDIGLIKLGKDIVFGDKVKPIALPTKRFDKSDYPATLSGWGTTNYPGEAPNELQHIQLMVINQKKCLSANFRITNNNICTLNKRGEGACHGDSGGPLVADGEQIGVVSWGVPCAKGRPDVFTRVYPYMDWINKFLQEDNSV</sequence>
<feature type="domain" description="Peptidase S1" evidence="11">
    <location>
        <begin position="27"/>
        <end position="246"/>
    </location>
</feature>
<dbReference type="InterPro" id="IPR009003">
    <property type="entry name" value="Peptidase_S1_PA"/>
</dbReference>
<keyword evidence="13" id="KW-1185">Reference proteome</keyword>
<evidence type="ECO:0000256" key="7">
    <source>
        <dbReference type="ARBA" id="ARBA00023157"/>
    </source>
</evidence>
<evidence type="ECO:0000256" key="9">
    <source>
        <dbReference type="RuleBase" id="RU363034"/>
    </source>
</evidence>
<dbReference type="Proteomes" id="UP001430953">
    <property type="component" value="Unassembled WGS sequence"/>
</dbReference>
<dbReference type="FunFam" id="2.40.10.10:FF:000047">
    <property type="entry name" value="Trypsin eta"/>
    <property type="match status" value="1"/>
</dbReference>
<evidence type="ECO:0000256" key="6">
    <source>
        <dbReference type="ARBA" id="ARBA00022825"/>
    </source>
</evidence>
<evidence type="ECO:0000256" key="4">
    <source>
        <dbReference type="ARBA" id="ARBA00022670"/>
    </source>
</evidence>
<comment type="similarity">
    <text evidence="2">Belongs to the peptidase S1 family.</text>
</comment>
<dbReference type="EMBL" id="JADYXP020000008">
    <property type="protein sequence ID" value="KAL0117760.1"/>
    <property type="molecule type" value="Genomic_DNA"/>
</dbReference>
<accession>A0AAW2FRP5</accession>
<dbReference type="PROSITE" id="PS00134">
    <property type="entry name" value="TRYPSIN_HIS"/>
    <property type="match status" value="1"/>
</dbReference>
<reference evidence="12 13" key="1">
    <citation type="submission" date="2023-03" db="EMBL/GenBank/DDBJ databases">
        <title>High recombination rates correlate with genetic variation in Cardiocondyla obscurior ants.</title>
        <authorList>
            <person name="Errbii M."/>
        </authorList>
    </citation>
    <scope>NUCLEOTIDE SEQUENCE [LARGE SCALE GENOMIC DNA]</scope>
    <source>
        <strain evidence="12">Alpha-2009</strain>
        <tissue evidence="12">Whole body</tissue>
    </source>
</reference>
<evidence type="ECO:0000256" key="8">
    <source>
        <dbReference type="ARBA" id="ARBA00044036"/>
    </source>
</evidence>
<evidence type="ECO:0000256" key="2">
    <source>
        <dbReference type="ARBA" id="ARBA00007664"/>
    </source>
</evidence>
<gene>
    <name evidence="12" type="ORF">PUN28_008870</name>
</gene>
<dbReference type="InterPro" id="IPR043504">
    <property type="entry name" value="Peptidase_S1_PA_chymotrypsin"/>
</dbReference>
<evidence type="ECO:0000313" key="12">
    <source>
        <dbReference type="EMBL" id="KAL0117760.1"/>
    </source>
</evidence>
<evidence type="ECO:0000256" key="1">
    <source>
        <dbReference type="ARBA" id="ARBA00004239"/>
    </source>
</evidence>
<dbReference type="PANTHER" id="PTHR24276">
    <property type="entry name" value="POLYSERASE-RELATED"/>
    <property type="match status" value="1"/>
</dbReference>
<keyword evidence="10" id="KW-0732">Signal</keyword>
<proteinExistence type="inferred from homology"/>
<dbReference type="SUPFAM" id="SSF50494">
    <property type="entry name" value="Trypsin-like serine proteases"/>
    <property type="match status" value="1"/>
</dbReference>
<dbReference type="AlphaFoldDB" id="A0AAW2FRP5"/>
<dbReference type="PROSITE" id="PS00135">
    <property type="entry name" value="TRYPSIN_SER"/>
    <property type="match status" value="1"/>
</dbReference>
<keyword evidence="3" id="KW-0964">Secreted</keyword>
<dbReference type="CDD" id="cd00190">
    <property type="entry name" value="Tryp_SPc"/>
    <property type="match status" value="1"/>
</dbReference>
<dbReference type="PANTHER" id="PTHR24276:SF96">
    <property type="entry name" value="PEPTIDASE S1 DOMAIN-CONTAINING PROTEIN"/>
    <property type="match status" value="1"/>
</dbReference>
<dbReference type="EC" id="3.4.21.1" evidence="8"/>
<organism evidence="12 13">
    <name type="scientific">Cardiocondyla obscurior</name>
    <dbReference type="NCBI Taxonomy" id="286306"/>
    <lineage>
        <taxon>Eukaryota</taxon>
        <taxon>Metazoa</taxon>
        <taxon>Ecdysozoa</taxon>
        <taxon>Arthropoda</taxon>
        <taxon>Hexapoda</taxon>
        <taxon>Insecta</taxon>
        <taxon>Pterygota</taxon>
        <taxon>Neoptera</taxon>
        <taxon>Endopterygota</taxon>
        <taxon>Hymenoptera</taxon>
        <taxon>Apocrita</taxon>
        <taxon>Aculeata</taxon>
        <taxon>Formicoidea</taxon>
        <taxon>Formicidae</taxon>
        <taxon>Myrmicinae</taxon>
        <taxon>Cardiocondyla</taxon>
    </lineage>
</organism>
<dbReference type="InterPro" id="IPR001314">
    <property type="entry name" value="Peptidase_S1A"/>
</dbReference>
<comment type="subcellular location">
    <subcellularLocation>
        <location evidence="1">Secreted</location>
        <location evidence="1">Extracellular space</location>
    </subcellularLocation>
</comment>
<evidence type="ECO:0000259" key="11">
    <source>
        <dbReference type="PROSITE" id="PS50240"/>
    </source>
</evidence>
<dbReference type="PROSITE" id="PS50240">
    <property type="entry name" value="TRYPSIN_DOM"/>
    <property type="match status" value="1"/>
</dbReference>
<dbReference type="SMART" id="SM00020">
    <property type="entry name" value="Tryp_SPc"/>
    <property type="match status" value="1"/>
</dbReference>
<keyword evidence="5 9" id="KW-0378">Hydrolase</keyword>
<keyword evidence="6 9" id="KW-0720">Serine protease</keyword>
<dbReference type="InterPro" id="IPR050430">
    <property type="entry name" value="Peptidase_S1"/>
</dbReference>
<dbReference type="Pfam" id="PF00089">
    <property type="entry name" value="Trypsin"/>
    <property type="match status" value="1"/>
</dbReference>
<evidence type="ECO:0000256" key="3">
    <source>
        <dbReference type="ARBA" id="ARBA00022525"/>
    </source>
</evidence>
<name>A0AAW2FRP5_9HYME</name>
<feature type="chain" id="PRO_5043688347" description="chymotrypsin" evidence="10">
    <location>
        <begin position="18"/>
        <end position="251"/>
    </location>
</feature>
<keyword evidence="7" id="KW-1015">Disulfide bond</keyword>
<dbReference type="GO" id="GO:0004252">
    <property type="term" value="F:serine-type endopeptidase activity"/>
    <property type="evidence" value="ECO:0007669"/>
    <property type="project" value="UniProtKB-EC"/>
</dbReference>
<dbReference type="PRINTS" id="PR00722">
    <property type="entry name" value="CHYMOTRYPSIN"/>
</dbReference>
<dbReference type="GO" id="GO:0016485">
    <property type="term" value="P:protein processing"/>
    <property type="evidence" value="ECO:0007669"/>
    <property type="project" value="UniProtKB-ARBA"/>
</dbReference>
<dbReference type="Gene3D" id="2.40.10.10">
    <property type="entry name" value="Trypsin-like serine proteases"/>
    <property type="match status" value="2"/>
</dbReference>
<evidence type="ECO:0000313" key="13">
    <source>
        <dbReference type="Proteomes" id="UP001430953"/>
    </source>
</evidence>
<evidence type="ECO:0000256" key="5">
    <source>
        <dbReference type="ARBA" id="ARBA00022801"/>
    </source>
</evidence>
<dbReference type="GO" id="GO:0005576">
    <property type="term" value="C:extracellular region"/>
    <property type="evidence" value="ECO:0007669"/>
    <property type="project" value="UniProtKB-SubCell"/>
</dbReference>
<feature type="signal peptide" evidence="10">
    <location>
        <begin position="1"/>
        <end position="17"/>
    </location>
</feature>